<proteinExistence type="predicted"/>
<dbReference type="EMBL" id="PEBQ01000043">
    <property type="protein sequence ID" value="PHY94979.1"/>
    <property type="molecule type" value="Genomic_DNA"/>
</dbReference>
<evidence type="ECO:0008006" key="3">
    <source>
        <dbReference type="Google" id="ProtNLM"/>
    </source>
</evidence>
<evidence type="ECO:0000313" key="1">
    <source>
        <dbReference type="EMBL" id="PHY94979.1"/>
    </source>
</evidence>
<reference evidence="1 2" key="1">
    <citation type="submission" date="2017-10" db="EMBL/GenBank/DDBJ databases">
        <title>Genomic analysis of the genus Acetobacter.</title>
        <authorList>
            <person name="Kim K.H."/>
            <person name="Chun B.H."/>
            <person name="Son A.R."/>
            <person name="Jeon C.O."/>
        </authorList>
    </citation>
    <scope>NUCLEOTIDE SEQUENCE [LARGE SCALE GENOMIC DNA]</scope>
    <source>
        <strain evidence="1 2">LHT 2458</strain>
    </source>
</reference>
<dbReference type="OrthoDB" id="7856302at2"/>
<name>A0A2G4REG9_9PROT</name>
<organism evidence="1 2">
    <name type="scientific">Acetobacter pomorum</name>
    <dbReference type="NCBI Taxonomy" id="65959"/>
    <lineage>
        <taxon>Bacteria</taxon>
        <taxon>Pseudomonadati</taxon>
        <taxon>Pseudomonadota</taxon>
        <taxon>Alphaproteobacteria</taxon>
        <taxon>Acetobacterales</taxon>
        <taxon>Acetobacteraceae</taxon>
        <taxon>Acetobacter</taxon>
    </lineage>
</organism>
<accession>A0A2G4REG9</accession>
<sequence>MEKNIKDGDAEQLLPRQIRLVQSLADFQMACSAMEFICELDEDRLVTRVERRRYRCFEDTAVIAYGRAFTNANNLPLLSFKQIKISPSSDERALHERLLERRNKVIAHSDADRQRISFTTECFSLENKLVMMPRWDFDDALEFFAEREALVAWFGTLMSATSKRLFEQVQSMSEIRFVRDHSLIVSSGAEEG</sequence>
<comment type="caution">
    <text evidence="1">The sequence shown here is derived from an EMBL/GenBank/DDBJ whole genome shotgun (WGS) entry which is preliminary data.</text>
</comment>
<dbReference type="Proteomes" id="UP000228751">
    <property type="component" value="Unassembled WGS sequence"/>
</dbReference>
<evidence type="ECO:0000313" key="2">
    <source>
        <dbReference type="Proteomes" id="UP000228751"/>
    </source>
</evidence>
<protein>
    <recommendedName>
        <fullName evidence="3">HEPN AbiU2-like domain-containing protein</fullName>
    </recommendedName>
</protein>
<dbReference type="AlphaFoldDB" id="A0A2G4REG9"/>
<dbReference type="RefSeq" id="WP_099540571.1">
    <property type="nucleotide sequence ID" value="NZ_PEBQ01000043.1"/>
</dbReference>
<keyword evidence="2" id="KW-1185">Reference proteome</keyword>
<gene>
    <name evidence="1" type="ORF">CSR02_03335</name>
</gene>